<sequence>MGNSLFIGQLKQNNIQINNLKDSLSRTEKHMTDHEEALTTKVNEFMEKQNHELKSHTENTENPHQVTKKQVGLGNVDDIQQASKEEFDSHIKNNSNPHNVTATQIGLDKVINEKQATKVEFDLHTEDVVRHVTSTERNKWNSSESNAKAYTDTHENRKDNPHDVTKAQVGLDKVDNVQQASKLDFDQHSLDNIRHVTQADRNKWNGAQLVKLTDDSGSVSIISDPNVLVTSGFYEVSNSTAMPDKNFYKVLHLSSSANTASQIAVTNREGTIYTRVKISGAWSSWTRIITDGGTWQTPPLFNGWTQYTVSDSEHPLQFSKDSLGVVAVRGAIKGGLLGSTVTAFTLPEGFRPPYPFYHLGTASSSGAGGTPQFFRSVFNVDGTVCIQSCSNTENPNSFMSFSARFSTKGGLL</sequence>
<name>A0ABU0V2F2_9BACI</name>
<evidence type="ECO:0000256" key="1">
    <source>
        <dbReference type="SAM" id="Coils"/>
    </source>
</evidence>
<evidence type="ECO:0000313" key="4">
    <source>
        <dbReference type="Proteomes" id="UP001177898"/>
    </source>
</evidence>
<proteinExistence type="predicted"/>
<comment type="caution">
    <text evidence="3">The sequence shown here is derived from an EMBL/GenBank/DDBJ whole genome shotgun (WGS) entry which is preliminary data.</text>
</comment>
<feature type="compositionally biased region" description="Basic and acidic residues" evidence="2">
    <location>
        <begin position="151"/>
        <end position="162"/>
    </location>
</feature>
<feature type="coiled-coil region" evidence="1">
    <location>
        <begin position="10"/>
        <end position="37"/>
    </location>
</feature>
<feature type="region of interest" description="Disordered" evidence="2">
    <location>
        <begin position="53"/>
        <end position="74"/>
    </location>
</feature>
<feature type="region of interest" description="Disordered" evidence="2">
    <location>
        <begin position="136"/>
        <end position="162"/>
    </location>
</feature>
<protein>
    <submittedName>
        <fullName evidence="3">Uncharacterized protein</fullName>
    </submittedName>
</protein>
<gene>
    <name evidence="3" type="ORF">RAQ16_01620</name>
</gene>
<dbReference type="CDD" id="cd19958">
    <property type="entry name" value="pyocin_knob"/>
    <property type="match status" value="1"/>
</dbReference>
<evidence type="ECO:0000313" key="3">
    <source>
        <dbReference type="EMBL" id="MDQ1851100.1"/>
    </source>
</evidence>
<dbReference type="EMBL" id="JAVCYS010000002">
    <property type="protein sequence ID" value="MDQ1851100.1"/>
    <property type="molecule type" value="Genomic_DNA"/>
</dbReference>
<keyword evidence="4" id="KW-1185">Reference proteome</keyword>
<accession>A0ABU0V2F2</accession>
<organism evidence="3 4">
    <name type="scientific">Bacillus stercoris</name>
    <dbReference type="NCBI Taxonomy" id="2054641"/>
    <lineage>
        <taxon>Bacteria</taxon>
        <taxon>Bacillati</taxon>
        <taxon>Bacillota</taxon>
        <taxon>Bacilli</taxon>
        <taxon>Bacillales</taxon>
        <taxon>Bacillaceae</taxon>
        <taxon>Bacillus</taxon>
    </lineage>
</organism>
<dbReference type="Proteomes" id="UP001177898">
    <property type="component" value="Unassembled WGS sequence"/>
</dbReference>
<dbReference type="RefSeq" id="WP_306644881.1">
    <property type="nucleotide sequence ID" value="NZ_JAVCYS010000002.1"/>
</dbReference>
<evidence type="ECO:0000256" key="2">
    <source>
        <dbReference type="SAM" id="MobiDB-lite"/>
    </source>
</evidence>
<keyword evidence="1" id="KW-0175">Coiled coil</keyword>
<reference evidence="3" key="1">
    <citation type="submission" date="2023-08" db="EMBL/GenBank/DDBJ databases">
        <title>Functional annotation and safety assessment of Bacillus stercoris.</title>
        <authorList>
            <person name="Pandit N.T."/>
            <person name="Ahir S.V."/>
            <person name="Chauhan D.A."/>
            <person name="Bose A."/>
            <person name="Dunlap C."/>
            <person name="Doshi J.A."/>
        </authorList>
    </citation>
    <scope>NUCLEOTIDE SEQUENCE</scope>
    <source>
        <strain evidence="3">ZBMF30</strain>
    </source>
</reference>